<name>A0A2G2WC85_CAPBA</name>
<dbReference type="Gene3D" id="3.60.10.10">
    <property type="entry name" value="Endonuclease/exonuclease/phosphatase"/>
    <property type="match status" value="1"/>
</dbReference>
<dbReference type="EMBL" id="MLFT02000007">
    <property type="protein sequence ID" value="PHT42837.1"/>
    <property type="molecule type" value="Genomic_DNA"/>
</dbReference>
<dbReference type="InterPro" id="IPR002156">
    <property type="entry name" value="RNaseH_domain"/>
</dbReference>
<dbReference type="PANTHER" id="PTHR47723:SF14">
    <property type="entry name" value="RNASE H TYPE-1 DOMAIN-CONTAINING PROTEIN"/>
    <property type="match status" value="1"/>
</dbReference>
<feature type="domain" description="RNase H type-1" evidence="1">
    <location>
        <begin position="212"/>
        <end position="316"/>
    </location>
</feature>
<dbReference type="InterPro" id="IPR012337">
    <property type="entry name" value="RNaseH-like_sf"/>
</dbReference>
<dbReference type="Proteomes" id="UP000224567">
    <property type="component" value="Unassembled WGS sequence"/>
</dbReference>
<gene>
    <name evidence="2" type="ORF">CQW23_16862</name>
</gene>
<dbReference type="InterPro" id="IPR036397">
    <property type="entry name" value="RNaseH_sf"/>
</dbReference>
<comment type="caution">
    <text evidence="2">The sequence shown here is derived from an EMBL/GenBank/DDBJ whole genome shotgun (WGS) entry which is preliminary data.</text>
</comment>
<dbReference type="Gene3D" id="3.30.420.10">
    <property type="entry name" value="Ribonuclease H-like superfamily/Ribonuclease H"/>
    <property type="match status" value="1"/>
</dbReference>
<keyword evidence="3" id="KW-1185">Reference proteome</keyword>
<dbReference type="InterPro" id="IPR044730">
    <property type="entry name" value="RNase_H-like_dom_plant"/>
</dbReference>
<dbReference type="SUPFAM" id="SSF53098">
    <property type="entry name" value="Ribonuclease H-like"/>
    <property type="match status" value="1"/>
</dbReference>
<dbReference type="InterPro" id="IPR053151">
    <property type="entry name" value="RNase_H-like"/>
</dbReference>
<dbReference type="Pfam" id="PF13456">
    <property type="entry name" value="RVT_3"/>
    <property type="match status" value="1"/>
</dbReference>
<organism evidence="2 3">
    <name type="scientific">Capsicum baccatum</name>
    <name type="common">Peruvian pepper</name>
    <dbReference type="NCBI Taxonomy" id="33114"/>
    <lineage>
        <taxon>Eukaryota</taxon>
        <taxon>Viridiplantae</taxon>
        <taxon>Streptophyta</taxon>
        <taxon>Embryophyta</taxon>
        <taxon>Tracheophyta</taxon>
        <taxon>Spermatophyta</taxon>
        <taxon>Magnoliopsida</taxon>
        <taxon>eudicotyledons</taxon>
        <taxon>Gunneridae</taxon>
        <taxon>Pentapetalae</taxon>
        <taxon>asterids</taxon>
        <taxon>lamiids</taxon>
        <taxon>Solanales</taxon>
        <taxon>Solanaceae</taxon>
        <taxon>Solanoideae</taxon>
        <taxon>Capsiceae</taxon>
        <taxon>Capsicum</taxon>
    </lineage>
</organism>
<reference evidence="2 3" key="1">
    <citation type="journal article" date="2017" name="Genome Biol.">
        <title>New reference genome sequences of hot pepper reveal the massive evolution of plant disease-resistance genes by retroduplication.</title>
        <authorList>
            <person name="Kim S."/>
            <person name="Park J."/>
            <person name="Yeom S.I."/>
            <person name="Kim Y.M."/>
            <person name="Seo E."/>
            <person name="Kim K.T."/>
            <person name="Kim M.S."/>
            <person name="Lee J.M."/>
            <person name="Cheong K."/>
            <person name="Shin H.S."/>
            <person name="Kim S.B."/>
            <person name="Han K."/>
            <person name="Lee J."/>
            <person name="Park M."/>
            <person name="Lee H.A."/>
            <person name="Lee H.Y."/>
            <person name="Lee Y."/>
            <person name="Oh S."/>
            <person name="Lee J.H."/>
            <person name="Choi E."/>
            <person name="Choi E."/>
            <person name="Lee S.E."/>
            <person name="Jeon J."/>
            <person name="Kim H."/>
            <person name="Choi G."/>
            <person name="Song H."/>
            <person name="Lee J."/>
            <person name="Lee S.C."/>
            <person name="Kwon J.K."/>
            <person name="Lee H.Y."/>
            <person name="Koo N."/>
            <person name="Hong Y."/>
            <person name="Kim R.W."/>
            <person name="Kang W.H."/>
            <person name="Huh J.H."/>
            <person name="Kang B.C."/>
            <person name="Yang T.J."/>
            <person name="Lee Y.H."/>
            <person name="Bennetzen J.L."/>
            <person name="Choi D."/>
        </authorList>
    </citation>
    <scope>NUCLEOTIDE SEQUENCE [LARGE SCALE GENOMIC DNA]</scope>
    <source>
        <strain evidence="3">cv. PBC81</strain>
    </source>
</reference>
<accession>A0A2G2WC85</accession>
<proteinExistence type="predicted"/>
<dbReference type="PANTHER" id="PTHR47723">
    <property type="entry name" value="OS05G0353850 PROTEIN"/>
    <property type="match status" value="1"/>
</dbReference>
<reference evidence="3" key="2">
    <citation type="journal article" date="2017" name="J. Anim. Genet.">
        <title>Multiple reference genome sequences of hot pepper reveal the massive evolution of plant disease resistance genes by retroduplication.</title>
        <authorList>
            <person name="Kim S."/>
            <person name="Park J."/>
            <person name="Yeom S.-I."/>
            <person name="Kim Y.-M."/>
            <person name="Seo E."/>
            <person name="Kim K.-T."/>
            <person name="Kim M.-S."/>
            <person name="Lee J.M."/>
            <person name="Cheong K."/>
            <person name="Shin H.-S."/>
            <person name="Kim S.-B."/>
            <person name="Han K."/>
            <person name="Lee J."/>
            <person name="Park M."/>
            <person name="Lee H.-A."/>
            <person name="Lee H.-Y."/>
            <person name="Lee Y."/>
            <person name="Oh S."/>
            <person name="Lee J.H."/>
            <person name="Choi E."/>
            <person name="Choi E."/>
            <person name="Lee S.E."/>
            <person name="Jeon J."/>
            <person name="Kim H."/>
            <person name="Choi G."/>
            <person name="Song H."/>
            <person name="Lee J."/>
            <person name="Lee S.-C."/>
            <person name="Kwon J.-K."/>
            <person name="Lee H.-Y."/>
            <person name="Koo N."/>
            <person name="Hong Y."/>
            <person name="Kim R.W."/>
            <person name="Kang W.-H."/>
            <person name="Huh J.H."/>
            <person name="Kang B.-C."/>
            <person name="Yang T.-J."/>
            <person name="Lee Y.-H."/>
            <person name="Bennetzen J.L."/>
            <person name="Choi D."/>
        </authorList>
    </citation>
    <scope>NUCLEOTIDE SEQUENCE [LARGE SCALE GENOMIC DNA]</scope>
    <source>
        <strain evidence="3">cv. PBC81</strain>
    </source>
</reference>
<evidence type="ECO:0000313" key="3">
    <source>
        <dbReference type="Proteomes" id="UP000224567"/>
    </source>
</evidence>
<dbReference type="InterPro" id="IPR036691">
    <property type="entry name" value="Endo/exonu/phosph_ase_sf"/>
</dbReference>
<sequence>MRLFGMQGSYANVNNKIRLLWTSDFNINIIHDSDQSVNGRINHVTSGTDFHLSMVYAKCRSIQRKLSWEEIVNISENIQAPWSLTGDFNVIAEIEEKLGGSPYRSEKSFDFLDFMTDVGVQNTRFSGNIRYWCNKRDSPDTIWKRLDRMLYNTEWFDLFSKTSEIIQDINKANVDENVVLKLDMAKVKWLKPLISFIKVNSDDSYKEGFYRGGGMIRDHRGHFILAYSLNLGQGTSKWAEAKALLYGIEWCVANRYDMILVESDSKLLVDCVNEFDVASWRIQKEVEELKVHIDTTGYTLKHCFREANKVAGLLASLSFSHPHNRVNEDFNELPTGVKGLMTMDKWDMASLRISRRKKKEERSNMGSPVMISLTLYKFLYLVEL</sequence>
<dbReference type="GO" id="GO:0003676">
    <property type="term" value="F:nucleic acid binding"/>
    <property type="evidence" value="ECO:0007669"/>
    <property type="project" value="InterPro"/>
</dbReference>
<evidence type="ECO:0000313" key="2">
    <source>
        <dbReference type="EMBL" id="PHT42837.1"/>
    </source>
</evidence>
<dbReference type="OrthoDB" id="1211021at2759"/>
<protein>
    <recommendedName>
        <fullName evidence="1">RNase H type-1 domain-containing protein</fullName>
    </recommendedName>
</protein>
<dbReference type="AlphaFoldDB" id="A0A2G2WC85"/>
<dbReference type="CDD" id="cd06222">
    <property type="entry name" value="RNase_H_like"/>
    <property type="match status" value="1"/>
</dbReference>
<evidence type="ECO:0000259" key="1">
    <source>
        <dbReference type="Pfam" id="PF13456"/>
    </source>
</evidence>
<dbReference type="SUPFAM" id="SSF56219">
    <property type="entry name" value="DNase I-like"/>
    <property type="match status" value="1"/>
</dbReference>
<dbReference type="GO" id="GO:0004523">
    <property type="term" value="F:RNA-DNA hybrid ribonuclease activity"/>
    <property type="evidence" value="ECO:0007669"/>
    <property type="project" value="InterPro"/>
</dbReference>